<keyword evidence="3" id="KW-0808">Transferase</keyword>
<keyword evidence="4" id="KW-1185">Reference proteome</keyword>
<protein>
    <submittedName>
        <fullName evidence="3">Gamma-glutamyl cyclotransferase, AIG2-like</fullName>
    </submittedName>
</protein>
<sequence length="152" mass="16745">MKKFLQRALLTVSALIILAVGYLWLTFVSPLGYKPSGELPAIDDNASYSVFVYGTLKKPWVRALVMGRAGTGKPATLPGYQKDALDIKPTPGAVTEGLVITVTGTELRALDRYERLGVRYQRVQLTLANGQSAWVYQLMDPLVQELTNELTD</sequence>
<keyword evidence="1" id="KW-1133">Transmembrane helix</keyword>
<dbReference type="InterPro" id="IPR013024">
    <property type="entry name" value="GGCT-like"/>
</dbReference>
<keyword evidence="1" id="KW-0472">Membrane</keyword>
<evidence type="ECO:0000313" key="4">
    <source>
        <dbReference type="Proteomes" id="UP000219353"/>
    </source>
</evidence>
<dbReference type="OrthoDB" id="7852375at2"/>
<keyword evidence="1" id="KW-0812">Transmembrane</keyword>
<feature type="transmembrane region" description="Helical" evidence="1">
    <location>
        <begin position="7"/>
        <end position="25"/>
    </location>
</feature>
<dbReference type="CDD" id="cd06661">
    <property type="entry name" value="GGCT_like"/>
    <property type="match status" value="1"/>
</dbReference>
<dbReference type="InterPro" id="IPR009288">
    <property type="entry name" value="AIG2-like_dom"/>
</dbReference>
<dbReference type="GO" id="GO:0016740">
    <property type="term" value="F:transferase activity"/>
    <property type="evidence" value="ECO:0007669"/>
    <property type="project" value="UniProtKB-KW"/>
</dbReference>
<proteinExistence type="predicted"/>
<feature type="domain" description="Gamma-glutamylcyclotransferase AIG2-like" evidence="2">
    <location>
        <begin position="50"/>
        <end position="140"/>
    </location>
</feature>
<dbReference type="SUPFAM" id="SSF110857">
    <property type="entry name" value="Gamma-glutamyl cyclotransferase-like"/>
    <property type="match status" value="1"/>
</dbReference>
<dbReference type="InterPro" id="IPR036568">
    <property type="entry name" value="GGCT-like_sf"/>
</dbReference>
<evidence type="ECO:0000256" key="1">
    <source>
        <dbReference type="SAM" id="Phobius"/>
    </source>
</evidence>
<dbReference type="RefSeq" id="WP_097111713.1">
    <property type="nucleotide sequence ID" value="NZ_OBEB01000005.1"/>
</dbReference>
<dbReference type="AlphaFoldDB" id="A0A285J1D1"/>
<dbReference type="Pfam" id="PF06094">
    <property type="entry name" value="GGACT"/>
    <property type="match status" value="1"/>
</dbReference>
<gene>
    <name evidence="3" type="ORF">SAMN06297280_2480</name>
</gene>
<organism evidence="3 4">
    <name type="scientific">Arsukibacterium tuosuense</name>
    <dbReference type="NCBI Taxonomy" id="1323745"/>
    <lineage>
        <taxon>Bacteria</taxon>
        <taxon>Pseudomonadati</taxon>
        <taxon>Pseudomonadota</taxon>
        <taxon>Gammaproteobacteria</taxon>
        <taxon>Chromatiales</taxon>
        <taxon>Chromatiaceae</taxon>
        <taxon>Arsukibacterium</taxon>
    </lineage>
</organism>
<dbReference type="EMBL" id="OBEB01000005">
    <property type="protein sequence ID" value="SNY53873.1"/>
    <property type="molecule type" value="Genomic_DNA"/>
</dbReference>
<evidence type="ECO:0000313" key="3">
    <source>
        <dbReference type="EMBL" id="SNY53873.1"/>
    </source>
</evidence>
<dbReference type="Proteomes" id="UP000219353">
    <property type="component" value="Unassembled WGS sequence"/>
</dbReference>
<evidence type="ECO:0000259" key="2">
    <source>
        <dbReference type="Pfam" id="PF06094"/>
    </source>
</evidence>
<accession>A0A285J1D1</accession>
<name>A0A285J1D1_9GAMM</name>
<dbReference type="Gene3D" id="3.10.490.10">
    <property type="entry name" value="Gamma-glutamyl cyclotransferase-like"/>
    <property type="match status" value="1"/>
</dbReference>
<reference evidence="4" key="1">
    <citation type="submission" date="2017-09" db="EMBL/GenBank/DDBJ databases">
        <authorList>
            <person name="Varghese N."/>
            <person name="Submissions S."/>
        </authorList>
    </citation>
    <scope>NUCLEOTIDE SEQUENCE [LARGE SCALE GENOMIC DNA]</scope>
    <source>
        <strain evidence="4">CGMCC 1.12461</strain>
    </source>
</reference>